<feature type="binding site" evidence="1">
    <location>
        <position position="245"/>
    </location>
    <ligand>
        <name>Mg(2+)</name>
        <dbReference type="ChEBI" id="CHEBI:18420"/>
        <label>1</label>
    </ligand>
</feature>
<evidence type="ECO:0000313" key="3">
    <source>
        <dbReference type="Proteomes" id="UP000294614"/>
    </source>
</evidence>
<name>A0A4R1KG04_9BACT</name>
<proteinExistence type="predicted"/>
<dbReference type="RefSeq" id="WP_132872164.1">
    <property type="nucleotide sequence ID" value="NZ_SMGG01000003.1"/>
</dbReference>
<keyword evidence="1" id="KW-0460">Magnesium</keyword>
<gene>
    <name evidence="2" type="ORF">C8D98_0770</name>
</gene>
<dbReference type="InterPro" id="IPR005502">
    <property type="entry name" value="Ribosyl_crysJ1"/>
</dbReference>
<dbReference type="Pfam" id="PF03747">
    <property type="entry name" value="ADP_ribosyl_GH"/>
    <property type="match status" value="1"/>
</dbReference>
<sequence length="300" mass="33377">MKNELLRRALGSYLGFAVGDALGATTEFMNPREIKEEYGVHNRIIGGGWLRLKAGRVTDDTEMSLALGSSIIEQKGFLLTSVADHFVKWMKSKPVDIGSTVRRGLRDYVTMGRTEAPYSDQSAGNGAAMRNLPVVLYCFKDWDRFEYMSIRQGRITHNNEHSDRITLVFGEMVRELFISGDKLKALEIGNRLVRENPKYSYSNYKGEATGYVIDTFKTVMHFFAEGDSFEQILTGTVNQGGDADTNGALAGMLAGALYGVNNIPSKWLRKLETKVVDSVSEQTGRLLNLEVRVHDAISNG</sequence>
<keyword evidence="2" id="KW-0378">Hydrolase</keyword>
<feature type="binding site" evidence="1">
    <location>
        <position position="242"/>
    </location>
    <ligand>
        <name>Mg(2+)</name>
        <dbReference type="ChEBI" id="CHEBI:18420"/>
        <label>1</label>
    </ligand>
</feature>
<protein>
    <submittedName>
        <fullName evidence="2">ADP-ribosyl-[dinitrogen reductase] hydrolase</fullName>
    </submittedName>
</protein>
<dbReference type="InterPro" id="IPR036705">
    <property type="entry name" value="Ribosyl_crysJ1_sf"/>
</dbReference>
<dbReference type="PANTHER" id="PTHR16222:SF12">
    <property type="entry name" value="ADP-RIBOSYLGLYCOHYDROLASE-RELATED"/>
    <property type="match status" value="1"/>
</dbReference>
<dbReference type="SUPFAM" id="SSF101478">
    <property type="entry name" value="ADP-ribosylglycohydrolase"/>
    <property type="match status" value="1"/>
</dbReference>
<evidence type="ECO:0000256" key="1">
    <source>
        <dbReference type="PIRSR" id="PIRSR605502-1"/>
    </source>
</evidence>
<accession>A0A4R1KG04</accession>
<dbReference type="EMBL" id="SMGG01000003">
    <property type="protein sequence ID" value="TCK62249.1"/>
    <property type="molecule type" value="Genomic_DNA"/>
</dbReference>
<feature type="binding site" evidence="1">
    <location>
        <position position="244"/>
    </location>
    <ligand>
        <name>Mg(2+)</name>
        <dbReference type="ChEBI" id="CHEBI:18420"/>
        <label>1</label>
    </ligand>
</feature>
<reference evidence="2 3" key="1">
    <citation type="submission" date="2019-03" db="EMBL/GenBank/DDBJ databases">
        <title>Genomic Encyclopedia of Type Strains, Phase IV (KMG-IV): sequencing the most valuable type-strain genomes for metagenomic binning, comparative biology and taxonomic classification.</title>
        <authorList>
            <person name="Goeker M."/>
        </authorList>
    </citation>
    <scope>NUCLEOTIDE SEQUENCE [LARGE SCALE GENOMIC DNA]</scope>
    <source>
        <strain evidence="2 3">DSM 24984</strain>
    </source>
</reference>
<dbReference type="GO" id="GO:0016787">
    <property type="term" value="F:hydrolase activity"/>
    <property type="evidence" value="ECO:0007669"/>
    <property type="project" value="UniProtKB-KW"/>
</dbReference>
<feature type="binding site" evidence="1">
    <location>
        <position position="60"/>
    </location>
    <ligand>
        <name>Mg(2+)</name>
        <dbReference type="ChEBI" id="CHEBI:18420"/>
        <label>1</label>
    </ligand>
</feature>
<feature type="binding site" evidence="1">
    <location>
        <position position="58"/>
    </location>
    <ligand>
        <name>Mg(2+)</name>
        <dbReference type="ChEBI" id="CHEBI:18420"/>
        <label>1</label>
    </ligand>
</feature>
<evidence type="ECO:0000313" key="2">
    <source>
        <dbReference type="EMBL" id="TCK62249.1"/>
    </source>
</evidence>
<dbReference type="Gene3D" id="1.10.4080.10">
    <property type="entry name" value="ADP-ribosylation/Crystallin J1"/>
    <property type="match status" value="1"/>
</dbReference>
<dbReference type="NCBIfam" id="TIGR02662">
    <property type="entry name" value="dinitro_DRAG"/>
    <property type="match status" value="1"/>
</dbReference>
<feature type="binding site" evidence="1">
    <location>
        <position position="59"/>
    </location>
    <ligand>
        <name>Mg(2+)</name>
        <dbReference type="ChEBI" id="CHEBI:18420"/>
        <label>1</label>
    </ligand>
</feature>
<keyword evidence="1" id="KW-0479">Metal-binding</keyword>
<keyword evidence="3" id="KW-1185">Reference proteome</keyword>
<organism evidence="2 3">
    <name type="scientific">Seleniivibrio woodruffii</name>
    <dbReference type="NCBI Taxonomy" id="1078050"/>
    <lineage>
        <taxon>Bacteria</taxon>
        <taxon>Pseudomonadati</taxon>
        <taxon>Deferribacterota</taxon>
        <taxon>Deferribacteres</taxon>
        <taxon>Deferribacterales</taxon>
        <taxon>Geovibrionaceae</taxon>
        <taxon>Seleniivibrio</taxon>
    </lineage>
</organism>
<dbReference type="Proteomes" id="UP000294614">
    <property type="component" value="Unassembled WGS sequence"/>
</dbReference>
<dbReference type="OrthoDB" id="9798107at2"/>
<dbReference type="PANTHER" id="PTHR16222">
    <property type="entry name" value="ADP-RIBOSYLGLYCOHYDROLASE"/>
    <property type="match status" value="1"/>
</dbReference>
<dbReference type="InterPro" id="IPR013479">
    <property type="entry name" value="ADP-ribosyl_diN_reduct_hydro"/>
</dbReference>
<dbReference type="GO" id="GO:0046872">
    <property type="term" value="F:metal ion binding"/>
    <property type="evidence" value="ECO:0007669"/>
    <property type="project" value="UniProtKB-KW"/>
</dbReference>
<comment type="caution">
    <text evidence="2">The sequence shown here is derived from an EMBL/GenBank/DDBJ whole genome shotgun (WGS) entry which is preliminary data.</text>
</comment>
<dbReference type="InterPro" id="IPR050792">
    <property type="entry name" value="ADP-ribosylglycohydrolase"/>
</dbReference>
<comment type="cofactor">
    <cofactor evidence="1">
        <name>Mg(2+)</name>
        <dbReference type="ChEBI" id="CHEBI:18420"/>
    </cofactor>
    <text evidence="1">Binds 2 magnesium ions per subunit.</text>
</comment>
<dbReference type="AlphaFoldDB" id="A0A4R1KG04"/>